<dbReference type="SUPFAM" id="SSF53300">
    <property type="entry name" value="vWA-like"/>
    <property type="match status" value="1"/>
</dbReference>
<proteinExistence type="predicted"/>
<dbReference type="OrthoDB" id="9780819at2"/>
<keyword evidence="3" id="KW-1185">Reference proteome</keyword>
<dbReference type="AlphaFoldDB" id="A0A5C5WLY1"/>
<accession>A0A5C5WLY1</accession>
<dbReference type="SMART" id="SM00327">
    <property type="entry name" value="VWA"/>
    <property type="match status" value="1"/>
</dbReference>
<protein>
    <recommendedName>
        <fullName evidence="1">VWFA domain-containing protein</fullName>
    </recommendedName>
</protein>
<reference evidence="2 3" key="1">
    <citation type="submission" date="2019-02" db="EMBL/GenBank/DDBJ databases">
        <title>Deep-cultivation of Planctomycetes and their phenomic and genomic characterization uncovers novel biology.</title>
        <authorList>
            <person name="Wiegand S."/>
            <person name="Jogler M."/>
            <person name="Boedeker C."/>
            <person name="Pinto D."/>
            <person name="Vollmers J."/>
            <person name="Rivas-Marin E."/>
            <person name="Kohn T."/>
            <person name="Peeters S.H."/>
            <person name="Heuer A."/>
            <person name="Rast P."/>
            <person name="Oberbeckmann S."/>
            <person name="Bunk B."/>
            <person name="Jeske O."/>
            <person name="Meyerdierks A."/>
            <person name="Storesund J.E."/>
            <person name="Kallscheuer N."/>
            <person name="Luecker S."/>
            <person name="Lage O.M."/>
            <person name="Pohl T."/>
            <person name="Merkel B.J."/>
            <person name="Hornburger P."/>
            <person name="Mueller R.-W."/>
            <person name="Bruemmer F."/>
            <person name="Labrenz M."/>
            <person name="Spormann A.M."/>
            <person name="Op Den Camp H."/>
            <person name="Overmann J."/>
            <person name="Amann R."/>
            <person name="Jetten M.S.M."/>
            <person name="Mascher T."/>
            <person name="Medema M.H."/>
            <person name="Devos D.P."/>
            <person name="Kaster A.-K."/>
            <person name="Ovreas L."/>
            <person name="Rohde M."/>
            <person name="Galperin M.Y."/>
            <person name="Jogler C."/>
        </authorList>
    </citation>
    <scope>NUCLEOTIDE SEQUENCE [LARGE SCALE GENOMIC DNA]</scope>
    <source>
        <strain evidence="2 3">Pla22</strain>
    </source>
</reference>
<dbReference type="EMBL" id="SJPI01000002">
    <property type="protein sequence ID" value="TWT50792.1"/>
    <property type="molecule type" value="Genomic_DNA"/>
</dbReference>
<dbReference type="InterPro" id="IPR002035">
    <property type="entry name" value="VWF_A"/>
</dbReference>
<dbReference type="RefSeq" id="WP_146515958.1">
    <property type="nucleotide sequence ID" value="NZ_SJPI01000002.1"/>
</dbReference>
<evidence type="ECO:0000259" key="1">
    <source>
        <dbReference type="SMART" id="SM00327"/>
    </source>
</evidence>
<comment type="caution">
    <text evidence="2">The sequence shown here is derived from an EMBL/GenBank/DDBJ whole genome shotgun (WGS) entry which is preliminary data.</text>
</comment>
<dbReference type="PANTHER" id="PTHR33608:SF7">
    <property type="entry name" value="DUF58 DOMAIN-CONTAINING PROTEIN"/>
    <property type="match status" value="1"/>
</dbReference>
<dbReference type="Gene3D" id="3.40.50.410">
    <property type="entry name" value="von Willebrand factor, type A domain"/>
    <property type="match status" value="1"/>
</dbReference>
<dbReference type="InterPro" id="IPR036465">
    <property type="entry name" value="vWFA_dom_sf"/>
</dbReference>
<name>A0A5C5WLY1_9BACT</name>
<evidence type="ECO:0000313" key="3">
    <source>
        <dbReference type="Proteomes" id="UP000316598"/>
    </source>
</evidence>
<gene>
    <name evidence="2" type="ORF">Pla22_35350</name>
</gene>
<dbReference type="Pfam" id="PF01882">
    <property type="entry name" value="DUF58"/>
    <property type="match status" value="1"/>
</dbReference>
<dbReference type="InterPro" id="IPR002881">
    <property type="entry name" value="DUF58"/>
</dbReference>
<dbReference type="Proteomes" id="UP000316598">
    <property type="component" value="Unassembled WGS sequence"/>
</dbReference>
<organism evidence="2 3">
    <name type="scientific">Rubripirellula amarantea</name>
    <dbReference type="NCBI Taxonomy" id="2527999"/>
    <lineage>
        <taxon>Bacteria</taxon>
        <taxon>Pseudomonadati</taxon>
        <taxon>Planctomycetota</taxon>
        <taxon>Planctomycetia</taxon>
        <taxon>Pirellulales</taxon>
        <taxon>Pirellulaceae</taxon>
        <taxon>Rubripirellula</taxon>
    </lineage>
</organism>
<sequence>MGLLDLVKPKDLSRVARLQLLARQVVEGFCSGRHRSPHKGFSVEFKEHRQYMRGDELKNIDWKAFAKSDRLFIREYEEETNLRCTLLVDRSGSMRYAGDRSGSEMKLAKSGNGQSKYDYAQVLSASMAYLMLAQQDSVGAFTFDDEPRIQVPVRGRASHLTALMRALAEDATYRETDLGGVFRKIAPKLGRRGLIVIISDAMGDADSIARALTQLRASKHEVLFFQVLDPDEVDFPFSGRIQFKDLENDQNEQIVDAQSVRDRYLQRFADHQSALRTACRNNRVDLIEITTDQPMVDVLHEYFARRRRIR</sequence>
<evidence type="ECO:0000313" key="2">
    <source>
        <dbReference type="EMBL" id="TWT50792.1"/>
    </source>
</evidence>
<feature type="domain" description="VWFA" evidence="1">
    <location>
        <begin position="81"/>
        <end position="259"/>
    </location>
</feature>
<dbReference type="PANTHER" id="PTHR33608">
    <property type="entry name" value="BLL2464 PROTEIN"/>
    <property type="match status" value="1"/>
</dbReference>